<feature type="compositionally biased region" description="Basic residues" evidence="1">
    <location>
        <begin position="263"/>
        <end position="273"/>
    </location>
</feature>
<accession>A0A367LRK3</accession>
<protein>
    <recommendedName>
        <fullName evidence="5">ZP domain-containing protein</fullName>
    </recommendedName>
</protein>
<dbReference type="STRING" id="1330021.A0A367LRK3"/>
<keyword evidence="2" id="KW-0732">Signal</keyword>
<reference evidence="3 4" key="1">
    <citation type="journal article" date="2015" name="BMC Genomics">
        <title>Insights from the genome of Ophiocordyceps polyrhachis-furcata to pathogenicity and host specificity in insect fungi.</title>
        <authorList>
            <person name="Wichadakul D."/>
            <person name="Kobmoo N."/>
            <person name="Ingsriswang S."/>
            <person name="Tangphatsornruang S."/>
            <person name="Chantasingh D."/>
            <person name="Luangsa-ard J.J."/>
            <person name="Eurwilaichitr L."/>
        </authorList>
    </citation>
    <scope>NUCLEOTIDE SEQUENCE [LARGE SCALE GENOMIC DNA]</scope>
    <source>
        <strain evidence="3 4">BCC 54312</strain>
    </source>
</reference>
<feature type="signal peptide" evidence="2">
    <location>
        <begin position="1"/>
        <end position="16"/>
    </location>
</feature>
<evidence type="ECO:0000313" key="3">
    <source>
        <dbReference type="EMBL" id="RCI17049.1"/>
    </source>
</evidence>
<feature type="region of interest" description="Disordered" evidence="1">
    <location>
        <begin position="263"/>
        <end position="382"/>
    </location>
</feature>
<dbReference type="AlphaFoldDB" id="A0A367LRK3"/>
<dbReference type="EMBL" id="LKCN02000001">
    <property type="protein sequence ID" value="RCI17049.1"/>
    <property type="molecule type" value="Genomic_DNA"/>
</dbReference>
<sequence>MKGLVVLGLHALLARSYQYHSQGPDLFQNYLTNVSVLGHSFSEPKLIEEWHDNDCDKAITNYVMPYGLADSLCKTVIHSGKVDVDGILRGQASDTAYHVRDGCDLNRAGRVCRVLQARGVVGEMHETGSFCYSSLRRELHRQPGKVWELCRDHIVNNVVTQVNHSEPKPRTEMVFSDCFHSQFELARACEMLEPPKVLASEHCASTFGYYHVVFLFGNALDRFCRNDRPELKIPYRIEKALEKKTSRQAQRAIKDSCHCHNLHGHERRQHGQGHPHGDDGNVSGSHPDRPTWPASNVAGINRRQDWNDANRNQPSWSNRNRPAGSYGRDGWQDTNRPRSYDPQQQQPSWSNRGNMPGVFPASRDWNGPNRNGFHNQQPWSGPGMHGMRTPWSGPGMTPHGYGATPYVPQGPVLTEADVEKLLQLSKMFKFEIRSGLFAIQDMPQPARDAGVSWRLVYDLDVDVKAQPRLRFELCDAREQGRVVTKIRDQYVYGYPLEVNGQALATASISATGQNELLCDNGDLTYVKIKNKSVPDFRPADEAVAARRRGQFIKCDDINKCQESRCEGDSCSFNLVASVTVEAKTGDSTSAATATATARASFKFDFEPCQTPKTCNCVRTCAENNNCMVQRPIQGLAPAPVPREQVRGATVADLAHVIAAAKAGHDDRGAYAAAEAEAGFERGRDVAGMRGSRGAGFGPGFDGPRFPGDGRAGAAPISGHVEVQGEVMVGGKPSSNMYDSRYPTHNSTADRFGRMGNKGLGQQPGWNPSDDRSRTVDNFDNADGSVVFAGCGHVAVALNILIGAVGLAVLL</sequence>
<feature type="compositionally biased region" description="Polar residues" evidence="1">
    <location>
        <begin position="341"/>
        <end position="353"/>
    </location>
</feature>
<feature type="compositionally biased region" description="Polar residues" evidence="1">
    <location>
        <begin position="309"/>
        <end position="320"/>
    </location>
</feature>
<dbReference type="Proteomes" id="UP000253664">
    <property type="component" value="Unassembled WGS sequence"/>
</dbReference>
<evidence type="ECO:0000256" key="1">
    <source>
        <dbReference type="SAM" id="MobiDB-lite"/>
    </source>
</evidence>
<evidence type="ECO:0008006" key="5">
    <source>
        <dbReference type="Google" id="ProtNLM"/>
    </source>
</evidence>
<organism evidence="3 4">
    <name type="scientific">Ophiocordyceps polyrhachis-furcata BCC 54312</name>
    <dbReference type="NCBI Taxonomy" id="1330021"/>
    <lineage>
        <taxon>Eukaryota</taxon>
        <taxon>Fungi</taxon>
        <taxon>Dikarya</taxon>
        <taxon>Ascomycota</taxon>
        <taxon>Pezizomycotina</taxon>
        <taxon>Sordariomycetes</taxon>
        <taxon>Hypocreomycetidae</taxon>
        <taxon>Hypocreales</taxon>
        <taxon>Ophiocordycipitaceae</taxon>
        <taxon>Ophiocordyceps</taxon>
    </lineage>
</organism>
<dbReference type="OrthoDB" id="4915302at2759"/>
<evidence type="ECO:0000256" key="2">
    <source>
        <dbReference type="SAM" id="SignalP"/>
    </source>
</evidence>
<evidence type="ECO:0000313" key="4">
    <source>
        <dbReference type="Proteomes" id="UP000253664"/>
    </source>
</evidence>
<proteinExistence type="predicted"/>
<feature type="region of interest" description="Disordered" evidence="1">
    <location>
        <begin position="747"/>
        <end position="772"/>
    </location>
</feature>
<feature type="compositionally biased region" description="Polar residues" evidence="1">
    <location>
        <begin position="368"/>
        <end position="379"/>
    </location>
</feature>
<name>A0A367LRK3_9HYPO</name>
<comment type="caution">
    <text evidence="3">The sequence shown here is derived from an EMBL/GenBank/DDBJ whole genome shotgun (WGS) entry which is preliminary data.</text>
</comment>
<feature type="chain" id="PRO_5016719688" description="ZP domain-containing protein" evidence="2">
    <location>
        <begin position="17"/>
        <end position="810"/>
    </location>
</feature>
<keyword evidence="4" id="KW-1185">Reference proteome</keyword>
<gene>
    <name evidence="3" type="ORF">L249_2323</name>
</gene>